<feature type="transmembrane region" description="Helical" evidence="2">
    <location>
        <begin position="26"/>
        <end position="45"/>
    </location>
</feature>
<protein>
    <recommendedName>
        <fullName evidence="5">Transmembrane protein</fullName>
    </recommendedName>
</protein>
<feature type="transmembrane region" description="Helical" evidence="2">
    <location>
        <begin position="86"/>
        <end position="107"/>
    </location>
</feature>
<keyword evidence="4" id="KW-1185">Reference proteome</keyword>
<sequence length="180" mass="19979">MDEPSTLSAVLDTVALVARALWGINWSWYLSWLVHIVALPLRLLWIPLSYMASFLLVLFAPALCLLSYFLSWMNALVAFFVGLEPLYTFFGAAAGVGIVAGTTLGVTSSIITSYLGMQDEPQEDERQALKMEKYDFGTPKASPAIIETDWYLADSSPSRHRRPSGLLSQTIHEEDDDSDL</sequence>
<organism evidence="3 4">
    <name type="scientific">Tolypocladium paradoxum</name>
    <dbReference type="NCBI Taxonomy" id="94208"/>
    <lineage>
        <taxon>Eukaryota</taxon>
        <taxon>Fungi</taxon>
        <taxon>Dikarya</taxon>
        <taxon>Ascomycota</taxon>
        <taxon>Pezizomycotina</taxon>
        <taxon>Sordariomycetes</taxon>
        <taxon>Hypocreomycetidae</taxon>
        <taxon>Hypocreales</taxon>
        <taxon>Ophiocordycipitaceae</taxon>
        <taxon>Tolypocladium</taxon>
    </lineage>
</organism>
<evidence type="ECO:0000313" key="4">
    <source>
        <dbReference type="Proteomes" id="UP000237481"/>
    </source>
</evidence>
<keyword evidence="2" id="KW-1133">Transmembrane helix</keyword>
<evidence type="ECO:0000313" key="3">
    <source>
        <dbReference type="EMBL" id="POR35951.1"/>
    </source>
</evidence>
<evidence type="ECO:0008006" key="5">
    <source>
        <dbReference type="Google" id="ProtNLM"/>
    </source>
</evidence>
<evidence type="ECO:0000256" key="2">
    <source>
        <dbReference type="SAM" id="Phobius"/>
    </source>
</evidence>
<evidence type="ECO:0000256" key="1">
    <source>
        <dbReference type="SAM" id="MobiDB-lite"/>
    </source>
</evidence>
<dbReference type="Proteomes" id="UP000237481">
    <property type="component" value="Unassembled WGS sequence"/>
</dbReference>
<keyword evidence="2" id="KW-0472">Membrane</keyword>
<reference evidence="3 4" key="1">
    <citation type="submission" date="2018-01" db="EMBL/GenBank/DDBJ databases">
        <title>Harnessing the power of phylogenomics to disentangle the directionality and signatures of interkingdom host jumping in the parasitic fungal genus Tolypocladium.</title>
        <authorList>
            <person name="Quandt C.A."/>
            <person name="Patterson W."/>
            <person name="Spatafora J.W."/>
        </authorList>
    </citation>
    <scope>NUCLEOTIDE SEQUENCE [LARGE SCALE GENOMIC DNA]</scope>
    <source>
        <strain evidence="3 4">NRBC 100945</strain>
    </source>
</reference>
<name>A0A2S4L0I1_9HYPO</name>
<proteinExistence type="predicted"/>
<feature type="region of interest" description="Disordered" evidence="1">
    <location>
        <begin position="154"/>
        <end position="180"/>
    </location>
</feature>
<keyword evidence="2" id="KW-0812">Transmembrane</keyword>
<dbReference type="AlphaFoldDB" id="A0A2S4L0I1"/>
<gene>
    <name evidence="3" type="ORF">TPAR_03858</name>
</gene>
<dbReference type="EMBL" id="PKSG01000376">
    <property type="protein sequence ID" value="POR35951.1"/>
    <property type="molecule type" value="Genomic_DNA"/>
</dbReference>
<feature type="transmembrane region" description="Helical" evidence="2">
    <location>
        <begin position="52"/>
        <end position="80"/>
    </location>
</feature>
<accession>A0A2S4L0I1</accession>
<comment type="caution">
    <text evidence="3">The sequence shown here is derived from an EMBL/GenBank/DDBJ whole genome shotgun (WGS) entry which is preliminary data.</text>
</comment>
<dbReference type="OrthoDB" id="4502894at2759"/>